<name>A0A918TFL4_9BACT</name>
<keyword evidence="2" id="KW-1185">Reference proteome</keyword>
<evidence type="ECO:0008006" key="3">
    <source>
        <dbReference type="Google" id="ProtNLM"/>
    </source>
</evidence>
<dbReference type="InterPro" id="IPR025737">
    <property type="entry name" value="FApF"/>
</dbReference>
<gene>
    <name evidence="1" type="ORF">GCM10007100_06490</name>
</gene>
<organism evidence="1 2">
    <name type="scientific">Roseibacillus persicicus</name>
    <dbReference type="NCBI Taxonomy" id="454148"/>
    <lineage>
        <taxon>Bacteria</taxon>
        <taxon>Pseudomonadati</taxon>
        <taxon>Verrucomicrobiota</taxon>
        <taxon>Verrucomicrobiia</taxon>
        <taxon>Verrucomicrobiales</taxon>
        <taxon>Verrucomicrobiaceae</taxon>
        <taxon>Roseibacillus</taxon>
    </lineage>
</organism>
<dbReference type="EMBL" id="BMXI01000002">
    <property type="protein sequence ID" value="GHC43979.1"/>
    <property type="molecule type" value="Genomic_DNA"/>
</dbReference>
<protein>
    <recommendedName>
        <fullName evidence="3">Transporter</fullName>
    </recommendedName>
</protein>
<evidence type="ECO:0000313" key="1">
    <source>
        <dbReference type="EMBL" id="GHC43979.1"/>
    </source>
</evidence>
<dbReference type="AlphaFoldDB" id="A0A918TFL4"/>
<reference evidence="1" key="2">
    <citation type="submission" date="2020-09" db="EMBL/GenBank/DDBJ databases">
        <authorList>
            <person name="Sun Q."/>
            <person name="Kim S."/>
        </authorList>
    </citation>
    <scope>NUCLEOTIDE SEQUENCE</scope>
    <source>
        <strain evidence="1">KCTC 12988</strain>
    </source>
</reference>
<dbReference type="RefSeq" id="WP_189567308.1">
    <property type="nucleotide sequence ID" value="NZ_BMXI01000002.1"/>
</dbReference>
<dbReference type="Pfam" id="PF13557">
    <property type="entry name" value="Phenol_MetA_deg"/>
    <property type="match status" value="1"/>
</dbReference>
<evidence type="ECO:0000313" key="2">
    <source>
        <dbReference type="Proteomes" id="UP000644507"/>
    </source>
</evidence>
<comment type="caution">
    <text evidence="1">The sequence shown here is derived from an EMBL/GenBank/DDBJ whole genome shotgun (WGS) entry which is preliminary data.</text>
</comment>
<proteinExistence type="predicted"/>
<reference evidence="1" key="1">
    <citation type="journal article" date="2014" name="Int. J. Syst. Evol. Microbiol.">
        <title>Complete genome sequence of Corynebacterium casei LMG S-19264T (=DSM 44701T), isolated from a smear-ripened cheese.</title>
        <authorList>
            <consortium name="US DOE Joint Genome Institute (JGI-PGF)"/>
            <person name="Walter F."/>
            <person name="Albersmeier A."/>
            <person name="Kalinowski J."/>
            <person name="Ruckert C."/>
        </authorList>
    </citation>
    <scope>NUCLEOTIDE SEQUENCE</scope>
    <source>
        <strain evidence="1">KCTC 12988</strain>
    </source>
</reference>
<sequence length="257" mass="27971">MKAFLTTALLTPTLCGFNLFDPVPSDQMRELSADRPDATESAITVDAGHIQIEASLYNFAKNDDDESHLFGAINFKLGLTDHSDLQFVFDSYLSEDLGTGGGSSGFGDLTLRYKHNLWGNDGGDSSLALFPFVKIPTGGDLSNDEWEGGLIVPYGTTLYNGVGLGLMAEFDYVFDEDSQDHEPEFLHSAVLGFDLTERLGAFTEYVGIVTEDHYEAYLGGGLTYTVHENLVLDLGAQFGLNSSAEDLSLFTGFTLRL</sequence>
<accession>A0A918TFL4</accession>
<dbReference type="Proteomes" id="UP000644507">
    <property type="component" value="Unassembled WGS sequence"/>
</dbReference>